<reference evidence="2 3" key="1">
    <citation type="submission" date="2019-05" db="EMBL/GenBank/DDBJ databases">
        <title>Mikania micrantha, genome provides insights into the molecular mechanism of rapid growth.</title>
        <authorList>
            <person name="Liu B."/>
        </authorList>
    </citation>
    <scope>NUCLEOTIDE SEQUENCE [LARGE SCALE GENOMIC DNA]</scope>
    <source>
        <strain evidence="2">NLD-2019</strain>
        <tissue evidence="2">Leaf</tissue>
    </source>
</reference>
<proteinExistence type="predicted"/>
<dbReference type="Proteomes" id="UP000326396">
    <property type="component" value="Linkage Group LG2"/>
</dbReference>
<organism evidence="2 3">
    <name type="scientific">Mikania micrantha</name>
    <name type="common">bitter vine</name>
    <dbReference type="NCBI Taxonomy" id="192012"/>
    <lineage>
        <taxon>Eukaryota</taxon>
        <taxon>Viridiplantae</taxon>
        <taxon>Streptophyta</taxon>
        <taxon>Embryophyta</taxon>
        <taxon>Tracheophyta</taxon>
        <taxon>Spermatophyta</taxon>
        <taxon>Magnoliopsida</taxon>
        <taxon>eudicotyledons</taxon>
        <taxon>Gunneridae</taxon>
        <taxon>Pentapetalae</taxon>
        <taxon>asterids</taxon>
        <taxon>campanulids</taxon>
        <taxon>Asterales</taxon>
        <taxon>Asteraceae</taxon>
        <taxon>Asteroideae</taxon>
        <taxon>Heliantheae alliance</taxon>
        <taxon>Eupatorieae</taxon>
        <taxon>Mikania</taxon>
    </lineage>
</organism>
<name>A0A5N6NBX1_9ASTR</name>
<sequence length="160" mass="18692">MPRALLSFFFNTIQPDMHAKTSQLSLDFLNHQPKLTAHTELVDTIPGMIGDFWWLQNSDLIRKFRLMFVWWCSYSSLKINKFLRETDEEDQTIPPPHPSRTATRSPKGLRVPRRNPEDFRYFGPSRTAKDPQSLCRILYTIKCANYSVVTDNKVDAWTPS</sequence>
<dbReference type="AlphaFoldDB" id="A0A5N6NBX1"/>
<comment type="caution">
    <text evidence="2">The sequence shown here is derived from an EMBL/GenBank/DDBJ whole genome shotgun (WGS) entry which is preliminary data.</text>
</comment>
<accession>A0A5N6NBX1</accession>
<protein>
    <submittedName>
        <fullName evidence="2">Uncharacterized protein</fullName>
    </submittedName>
</protein>
<evidence type="ECO:0000313" key="3">
    <source>
        <dbReference type="Proteomes" id="UP000326396"/>
    </source>
</evidence>
<keyword evidence="3" id="KW-1185">Reference proteome</keyword>
<gene>
    <name evidence="2" type="ORF">E3N88_22957</name>
</gene>
<evidence type="ECO:0000313" key="2">
    <source>
        <dbReference type="EMBL" id="KAD4585356.1"/>
    </source>
</evidence>
<dbReference type="EMBL" id="SZYD01000012">
    <property type="protein sequence ID" value="KAD4585356.1"/>
    <property type="molecule type" value="Genomic_DNA"/>
</dbReference>
<feature type="region of interest" description="Disordered" evidence="1">
    <location>
        <begin position="87"/>
        <end position="117"/>
    </location>
</feature>
<evidence type="ECO:0000256" key="1">
    <source>
        <dbReference type="SAM" id="MobiDB-lite"/>
    </source>
</evidence>